<dbReference type="InterPro" id="IPR001173">
    <property type="entry name" value="Glyco_trans_2-like"/>
</dbReference>
<name>A0A7S4IHY9_9STRA</name>
<dbReference type="InterPro" id="IPR029044">
    <property type="entry name" value="Nucleotide-diphossugar_trans"/>
</dbReference>
<dbReference type="AlphaFoldDB" id="A0A7S4IHY9"/>
<dbReference type="Gene3D" id="3.90.550.10">
    <property type="entry name" value="Spore Coat Polysaccharide Biosynthesis Protein SpsA, Chain A"/>
    <property type="match status" value="1"/>
</dbReference>
<dbReference type="EMBL" id="HBKQ01017003">
    <property type="protein sequence ID" value="CAE2229738.1"/>
    <property type="molecule type" value="Transcribed_RNA"/>
</dbReference>
<dbReference type="GO" id="GO:0004653">
    <property type="term" value="F:polypeptide N-acetylgalactosaminyltransferase activity"/>
    <property type="evidence" value="ECO:0007669"/>
    <property type="project" value="TreeGrafter"/>
</dbReference>
<accession>A0A7S4IHY9</accession>
<dbReference type="PANTHER" id="PTHR11675">
    <property type="entry name" value="N-ACETYLGALACTOSAMINYLTRANSFERASE"/>
    <property type="match status" value="1"/>
</dbReference>
<evidence type="ECO:0000259" key="2">
    <source>
        <dbReference type="Pfam" id="PF00535"/>
    </source>
</evidence>
<reference evidence="3" key="1">
    <citation type="submission" date="2021-01" db="EMBL/GenBank/DDBJ databases">
        <authorList>
            <person name="Corre E."/>
            <person name="Pelletier E."/>
            <person name="Niang G."/>
            <person name="Scheremetjew M."/>
            <person name="Finn R."/>
            <person name="Kale V."/>
            <person name="Holt S."/>
            <person name="Cochrane G."/>
            <person name="Meng A."/>
            <person name="Brown T."/>
            <person name="Cohen L."/>
        </authorList>
    </citation>
    <scope>NUCLEOTIDE SEQUENCE</scope>
    <source>
        <strain evidence="3">Isolate 1302-5</strain>
    </source>
</reference>
<dbReference type="GO" id="GO:0005794">
    <property type="term" value="C:Golgi apparatus"/>
    <property type="evidence" value="ECO:0007669"/>
    <property type="project" value="TreeGrafter"/>
</dbReference>
<dbReference type="Gene3D" id="1.10.8.460">
    <property type="entry name" value="ppGaNTase-T1 linker domain-like"/>
    <property type="match status" value="1"/>
</dbReference>
<dbReference type="SUPFAM" id="SSF53448">
    <property type="entry name" value="Nucleotide-diphospho-sugar transferases"/>
    <property type="match status" value="1"/>
</dbReference>
<dbReference type="GO" id="GO:0006493">
    <property type="term" value="P:protein O-linked glycosylation"/>
    <property type="evidence" value="ECO:0007669"/>
    <property type="project" value="TreeGrafter"/>
</dbReference>
<dbReference type="PANTHER" id="PTHR11675:SF126">
    <property type="entry name" value="RICIN B LECTIN DOMAIN-CONTAINING PROTEIN"/>
    <property type="match status" value="1"/>
</dbReference>
<organism evidence="3">
    <name type="scientific">Odontella aurita</name>
    <dbReference type="NCBI Taxonomy" id="265563"/>
    <lineage>
        <taxon>Eukaryota</taxon>
        <taxon>Sar</taxon>
        <taxon>Stramenopiles</taxon>
        <taxon>Ochrophyta</taxon>
        <taxon>Bacillariophyta</taxon>
        <taxon>Mediophyceae</taxon>
        <taxon>Biddulphiophycidae</taxon>
        <taxon>Eupodiscales</taxon>
        <taxon>Odontellaceae</taxon>
        <taxon>Odontella</taxon>
    </lineage>
</organism>
<protein>
    <recommendedName>
        <fullName evidence="2">Glycosyltransferase 2-like domain-containing protein</fullName>
    </recommendedName>
</protein>
<sequence length="716" mass="79391">MVTRVVTRNNLRIMNIWLPDSAAVSGYYQKSFGTRALPPEWKQYVDELEYDAAAQEQIKIREKNQCRDFEWFDLHVYKRLLGKHHPWHPSNPQTVVCGAHHAGSCRECPQGHGRDWCNGECSWCPELGHAGLCVNSTDIEACPSHKTKGAKEALAKKAEEAKNKDHHGLQVPFQDMAGKAARWLGGGGGGGGGASGEPWQWVPVTKEDNPSDLTLTVVLPCGFEHEYFARTARSVYLSTPPSILKEIVIVDDASDPPLEPLFERAFERGDVDNGGKETVLGLADLKKLQEKVKFVRNEEAMGLIGAKQVGAEAATGDIVVFFDCHVKPDPHYWIPFTRNIGENYRRVVVPTITNLNTDTWEEFGRPAKSGGGLSKCYLTFDAEFKWTTDDTPYVPIMSGGLLAMSRKWFFEVGGYDRSMHGWGGENLDQSLRIWRCGGEIVSAGDSFVAHMWRDSKHKAKYHIGGGDAVKNRARAVKAHVGPWFEKTLTFPSFQQYRSDKEASLDVSSIENAMKDVTCKSFEWYLSRFANIYRDAGVIPTKVFQLEAVVEEDGGGGQQLCLQLEGHSAWNNAASPSDATKLAPCKNVNPPTEGTQYWHKSSRNTDGECCSGLRVWNTDQCLNANGVTTGVCSLTDEHPAYLTKSGKLRVGGLCLSVESSSHVNEKTKLQAVDCEKAIKWRKRGAFEPLEFSLMSEATKVEWRRNAPKKDPAAAVAA</sequence>
<evidence type="ECO:0000256" key="1">
    <source>
        <dbReference type="ARBA" id="ARBA00023157"/>
    </source>
</evidence>
<proteinExistence type="predicted"/>
<gene>
    <name evidence="3" type="ORF">OAUR00152_LOCUS11473</name>
</gene>
<feature type="domain" description="Glycosyltransferase 2-like" evidence="2">
    <location>
        <begin position="216"/>
        <end position="401"/>
    </location>
</feature>
<dbReference type="PROSITE" id="PS50231">
    <property type="entry name" value="RICIN_B_LECTIN"/>
    <property type="match status" value="1"/>
</dbReference>
<dbReference type="Pfam" id="PF00535">
    <property type="entry name" value="Glycos_transf_2"/>
    <property type="match status" value="1"/>
</dbReference>
<keyword evidence="1" id="KW-1015">Disulfide bond</keyword>
<evidence type="ECO:0000313" key="3">
    <source>
        <dbReference type="EMBL" id="CAE2229738.1"/>
    </source>
</evidence>